<protein>
    <submittedName>
        <fullName evidence="1">Uncharacterized protein</fullName>
    </submittedName>
</protein>
<dbReference type="STRING" id="1185876.BN8_03057"/>
<dbReference type="AlphaFoldDB" id="I2GJ48"/>
<comment type="caution">
    <text evidence="1">The sequence shown here is derived from an EMBL/GenBank/DDBJ whole genome shotgun (WGS) entry which is preliminary data.</text>
</comment>
<gene>
    <name evidence="1" type="ORF">BN8_03057</name>
</gene>
<evidence type="ECO:0000313" key="1">
    <source>
        <dbReference type="EMBL" id="CCH53923.1"/>
    </source>
</evidence>
<dbReference type="Proteomes" id="UP000009309">
    <property type="component" value="Unassembled WGS sequence"/>
</dbReference>
<dbReference type="EMBL" id="CAIT01000006">
    <property type="protein sequence ID" value="CCH53923.1"/>
    <property type="molecule type" value="Genomic_DNA"/>
</dbReference>
<dbReference type="PROSITE" id="PS51257">
    <property type="entry name" value="PROKAR_LIPOPROTEIN"/>
    <property type="match status" value="1"/>
</dbReference>
<dbReference type="RefSeq" id="WP_009282503.1">
    <property type="nucleotide sequence ID" value="NZ_CAIT01000006.1"/>
</dbReference>
<keyword evidence="2" id="KW-1185">Reference proteome</keyword>
<dbReference type="OrthoDB" id="264813at2"/>
<proteinExistence type="predicted"/>
<reference evidence="1 2" key="1">
    <citation type="journal article" date="2012" name="J. Bacteriol.">
        <title>Genome Sequence of the Filamentous Bacterium Fibrisoma limi BUZ 3T.</title>
        <authorList>
            <person name="Filippini M."/>
            <person name="Qi W."/>
            <person name="Jaenicke S."/>
            <person name="Goesmann A."/>
            <person name="Smits T.H."/>
            <person name="Bagheri H.C."/>
        </authorList>
    </citation>
    <scope>NUCLEOTIDE SEQUENCE [LARGE SCALE GENOMIC DNA]</scope>
    <source>
        <strain evidence="2">BUZ 3T</strain>
    </source>
</reference>
<accession>I2GJ48</accession>
<organism evidence="1 2">
    <name type="scientific">Fibrisoma limi BUZ 3</name>
    <dbReference type="NCBI Taxonomy" id="1185876"/>
    <lineage>
        <taxon>Bacteria</taxon>
        <taxon>Pseudomonadati</taxon>
        <taxon>Bacteroidota</taxon>
        <taxon>Cytophagia</taxon>
        <taxon>Cytophagales</taxon>
        <taxon>Spirosomataceae</taxon>
        <taxon>Fibrisoma</taxon>
    </lineage>
</organism>
<name>I2GJ48_9BACT</name>
<sequence>MKPAFYYAAVLIGLGLLTGCQPTVDSGFRPFPPNPAPTTPQTIPTTVVKADSTDEPGNLQLNSTGWQIMTHLHLEENYPLTDNGFVFTLSRGFYMARIQGREGIYDSRVNGRYMCTFSHNDCDSTKSKPASLWDRIGRVNSASRRLVWTFADQQKKQGYQFEMSALPKFVNVVSAPDTIRLTGDNTFRIAETVPQDSLVVEVMFLNPDEPTRQRDIPFINNSKTQFRVKAINNEIKLPGAPLKHIVDYFKMDVYKQKTYVNVSAVRQVIKRIGTKKVMLTYQVSNWRQVYIR</sequence>
<evidence type="ECO:0000313" key="2">
    <source>
        <dbReference type="Proteomes" id="UP000009309"/>
    </source>
</evidence>